<keyword evidence="8 10" id="KW-1133">Transmembrane helix</keyword>
<gene>
    <name evidence="11" type="ORF">DGI_2919</name>
</gene>
<evidence type="ECO:0000256" key="1">
    <source>
        <dbReference type="ARBA" id="ARBA00004477"/>
    </source>
</evidence>
<evidence type="ECO:0000256" key="9">
    <source>
        <dbReference type="ARBA" id="ARBA00023136"/>
    </source>
</evidence>
<keyword evidence="12" id="KW-1185">Reference proteome</keyword>
<reference evidence="11 12" key="1">
    <citation type="journal article" date="2013" name="J. Bacteriol.">
        <title>Roles of HynAB and Ech, the only two hydrogenases found in the model sulfate reducer Desulfovibrio gigas.</title>
        <authorList>
            <person name="Morais-Silva F.O."/>
            <person name="Santos C.I."/>
            <person name="Rodrigues R."/>
            <person name="Pereira I.A."/>
            <person name="Rodrigues-Pousada C."/>
        </authorList>
    </citation>
    <scope>NUCLEOTIDE SEQUENCE [LARGE SCALE GENOMIC DNA]</scope>
    <source>
        <strain evidence="12">ATCC 19364 / DSM 1382 / NCIMB 9332 / VKM B-1759</strain>
    </source>
</reference>
<evidence type="ECO:0000256" key="5">
    <source>
        <dbReference type="ARBA" id="ARBA00022679"/>
    </source>
</evidence>
<feature type="transmembrane region" description="Helical" evidence="10">
    <location>
        <begin position="239"/>
        <end position="258"/>
    </location>
</feature>
<dbReference type="GO" id="GO:0006506">
    <property type="term" value="P:GPI anchor biosynthetic process"/>
    <property type="evidence" value="ECO:0007669"/>
    <property type="project" value="UniProtKB-UniPathway"/>
</dbReference>
<evidence type="ECO:0000256" key="10">
    <source>
        <dbReference type="SAM" id="Phobius"/>
    </source>
</evidence>
<dbReference type="GO" id="GO:0016020">
    <property type="term" value="C:membrane"/>
    <property type="evidence" value="ECO:0007669"/>
    <property type="project" value="GOC"/>
</dbReference>
<evidence type="ECO:0000313" key="12">
    <source>
        <dbReference type="Proteomes" id="UP000016587"/>
    </source>
</evidence>
<proteinExistence type="predicted"/>
<dbReference type="KEGG" id="dgg:DGI_2919"/>
<keyword evidence="6 10" id="KW-0812">Transmembrane</keyword>
<dbReference type="GO" id="GO:0004376">
    <property type="term" value="F:GPI mannosyltransferase activity"/>
    <property type="evidence" value="ECO:0007669"/>
    <property type="project" value="InterPro"/>
</dbReference>
<dbReference type="GO" id="GO:0031501">
    <property type="term" value="C:mannosyltransferase complex"/>
    <property type="evidence" value="ECO:0007669"/>
    <property type="project" value="TreeGrafter"/>
</dbReference>
<sequence length="395" mass="44697">MSPSSSPWLDRTLDTLERWLQHPVVWVVLCFVLSRLVLEGIGLASRDGYKDLIDKIYQWFLVKQVWLDIWAAWDSGWYVGLVQHGYDRFLIETLPDGSPRQLNLAFFPLYPLLVWLLKQVTGHTVASGVIIANACLLGAMWLLYVYGRERWDDAQARRAVLLLACYPNTFIFSAMYTESLFLLLLLACMLAASRGKWMWAGVFAALLSATRVPGVSIGLALLWMWIVQKRAGKVGWGQFGWLFLVPMGLVGFCVYLYFHAGDALAFLKIQQQFSRVSQTPPEAVWKSLMQGGTDDIYFTIYYLGSLCLAGVLVWLRRVDELLLSLPLMLLPLFSGEAATPLVAIPRYLLVVFPLYGVLGWLGSRRPLLFWCLALCLATWSGLLMAAWTSSLKFVM</sequence>
<dbReference type="EMBL" id="CP006585">
    <property type="protein sequence ID" value="AGW14645.1"/>
    <property type="molecule type" value="Genomic_DNA"/>
</dbReference>
<keyword evidence="4" id="KW-0328">Glycosyltransferase</keyword>
<feature type="transmembrane region" description="Helical" evidence="10">
    <location>
        <begin position="124"/>
        <end position="147"/>
    </location>
</feature>
<feature type="transmembrane region" description="Helical" evidence="10">
    <location>
        <begin position="20"/>
        <end position="38"/>
    </location>
</feature>
<dbReference type="Proteomes" id="UP000016587">
    <property type="component" value="Chromosome"/>
</dbReference>
<protein>
    <submittedName>
        <fullName evidence="11">Uncharacterized protein</fullName>
    </submittedName>
</protein>
<feature type="transmembrane region" description="Helical" evidence="10">
    <location>
        <begin position="327"/>
        <end position="355"/>
    </location>
</feature>
<dbReference type="PANTHER" id="PTHR12468">
    <property type="entry name" value="GPI MANNOSYLTRANSFERASE 2"/>
    <property type="match status" value="1"/>
</dbReference>
<comment type="subcellular location">
    <subcellularLocation>
        <location evidence="1">Endoplasmic reticulum membrane</location>
        <topology evidence="1">Multi-pass membrane protein</topology>
    </subcellularLocation>
</comment>
<keyword evidence="7" id="KW-0256">Endoplasmic reticulum</keyword>
<dbReference type="PATRIC" id="fig|1121448.10.peg.2882"/>
<keyword evidence="3" id="KW-0337">GPI-anchor biosynthesis</keyword>
<name>T2GDJ9_MEGG1</name>
<accession>T2GDJ9</accession>
<feature type="transmembrane region" description="Helical" evidence="10">
    <location>
        <begin position="367"/>
        <end position="387"/>
    </location>
</feature>
<evidence type="ECO:0000256" key="8">
    <source>
        <dbReference type="ARBA" id="ARBA00022989"/>
    </source>
</evidence>
<dbReference type="PANTHER" id="PTHR12468:SF2">
    <property type="entry name" value="GPI MANNOSYLTRANSFERASE 2"/>
    <property type="match status" value="1"/>
</dbReference>
<keyword evidence="5" id="KW-0808">Transferase</keyword>
<evidence type="ECO:0000256" key="7">
    <source>
        <dbReference type="ARBA" id="ARBA00022824"/>
    </source>
</evidence>
<organism evidence="11 12">
    <name type="scientific">Megalodesulfovibrio gigas (strain ATCC 19364 / DSM 1382 / NCIMB 9332 / VKM B-1759)</name>
    <name type="common">Desulfovibrio gigas</name>
    <dbReference type="NCBI Taxonomy" id="1121448"/>
    <lineage>
        <taxon>Bacteria</taxon>
        <taxon>Pseudomonadati</taxon>
        <taxon>Thermodesulfobacteriota</taxon>
        <taxon>Desulfovibrionia</taxon>
        <taxon>Desulfovibrionales</taxon>
        <taxon>Desulfovibrionaceae</taxon>
        <taxon>Megalodesulfovibrio</taxon>
    </lineage>
</organism>
<dbReference type="AlphaFoldDB" id="T2GDJ9"/>
<dbReference type="GO" id="GO:0000009">
    <property type="term" value="F:alpha-1,6-mannosyltransferase activity"/>
    <property type="evidence" value="ECO:0007669"/>
    <property type="project" value="InterPro"/>
</dbReference>
<keyword evidence="9 10" id="KW-0472">Membrane</keyword>
<dbReference type="UniPathway" id="UPA00196"/>
<comment type="pathway">
    <text evidence="2">Glycolipid biosynthesis; glycosylphosphatidylinositol-anchor biosynthesis.</text>
</comment>
<reference evidence="12" key="2">
    <citation type="submission" date="2013-07" db="EMBL/GenBank/DDBJ databases">
        <authorList>
            <person name="Morais-Silva F.O."/>
            <person name="Rezende A.M."/>
            <person name="Pimentel C."/>
            <person name="Resende D.M."/>
            <person name="Santos C.I."/>
            <person name="Clemente C."/>
            <person name="de Oliveira L.M."/>
            <person name="da Silva S.M."/>
            <person name="Costa D.A."/>
            <person name="Varela-Raposo A."/>
            <person name="Horacio E.C.A."/>
            <person name="Matos M."/>
            <person name="Flores O."/>
            <person name="Ruiz J.C."/>
            <person name="Rodrigues-Pousada C."/>
        </authorList>
    </citation>
    <scope>NUCLEOTIDE SEQUENCE [LARGE SCALE GENOMIC DNA]</scope>
    <source>
        <strain evidence="12">ATCC 19364 / DSM 1382 / NCIMB 9332 / VKM B-1759</strain>
    </source>
</reference>
<evidence type="ECO:0000256" key="2">
    <source>
        <dbReference type="ARBA" id="ARBA00004687"/>
    </source>
</evidence>
<dbReference type="STRING" id="1121448.DGI_2919"/>
<feature type="transmembrane region" description="Helical" evidence="10">
    <location>
        <begin position="198"/>
        <end position="227"/>
    </location>
</feature>
<dbReference type="HOGENOM" id="CLU_036370_3_1_7"/>
<evidence type="ECO:0000256" key="4">
    <source>
        <dbReference type="ARBA" id="ARBA00022676"/>
    </source>
</evidence>
<dbReference type="eggNOG" id="COG5542">
    <property type="taxonomic scope" value="Bacteria"/>
</dbReference>
<dbReference type="InterPro" id="IPR007315">
    <property type="entry name" value="PIG-V/Gpi18"/>
</dbReference>
<feature type="transmembrane region" description="Helical" evidence="10">
    <location>
        <begin position="296"/>
        <end position="315"/>
    </location>
</feature>
<evidence type="ECO:0000313" key="11">
    <source>
        <dbReference type="EMBL" id="AGW14645.1"/>
    </source>
</evidence>
<feature type="transmembrane region" description="Helical" evidence="10">
    <location>
        <begin position="159"/>
        <end position="192"/>
    </location>
</feature>
<evidence type="ECO:0000256" key="3">
    <source>
        <dbReference type="ARBA" id="ARBA00022502"/>
    </source>
</evidence>
<evidence type="ECO:0000256" key="6">
    <source>
        <dbReference type="ARBA" id="ARBA00022692"/>
    </source>
</evidence>